<sequence length="328" mass="35484">MVPCRTRGAPGTVEVEERIWMTGAFPQRRALTAALDLAVRAPSVYHRPPWRWRVDSRAVRLHLDPTCMHRDAVIGCGAAMHHLRISLAALGWSTIVDRFPTPADPTHLASLEPVPHRPTGSELALHGAISRRGGDDRFGSRPLPPGYLGLVSERAATLGATVHRPADAARDRLVAAIELAAHHHSIPTPSNRPGGLPRDIERTPAIENHHATTDSTELLILGTRTDDPRAHLDAGEALSAVLLTATNIGLDTRILTEPMAHEALRTEIRTHVLGRRDHPQAIIRIGRPTAVAALDCQGTSVTDPGTTAAPRGRYAPYAEPMARNGIPR</sequence>
<dbReference type="SUPFAM" id="SSF55469">
    <property type="entry name" value="FMN-dependent nitroreductase-like"/>
    <property type="match status" value="2"/>
</dbReference>
<name>A0A3A4KHQ2_9NOCA</name>
<comment type="caution">
    <text evidence="1">The sequence shown here is derived from an EMBL/GenBank/DDBJ whole genome shotgun (WGS) entry which is preliminary data.</text>
</comment>
<dbReference type="Gene3D" id="3.40.109.10">
    <property type="entry name" value="NADH Oxidase"/>
    <property type="match status" value="1"/>
</dbReference>
<dbReference type="PANTHER" id="PTHR23026:SF123">
    <property type="entry name" value="NAD(P)H NITROREDUCTASE RV3131-RELATED"/>
    <property type="match status" value="1"/>
</dbReference>
<dbReference type="InterPro" id="IPR000415">
    <property type="entry name" value="Nitroreductase-like"/>
</dbReference>
<dbReference type="Proteomes" id="UP000266677">
    <property type="component" value="Unassembled WGS sequence"/>
</dbReference>
<dbReference type="AlphaFoldDB" id="A0A3A4KHQ2"/>
<organism evidence="1 2">
    <name type="scientific">Nocardia panacis</name>
    <dbReference type="NCBI Taxonomy" id="2340916"/>
    <lineage>
        <taxon>Bacteria</taxon>
        <taxon>Bacillati</taxon>
        <taxon>Actinomycetota</taxon>
        <taxon>Actinomycetes</taxon>
        <taxon>Mycobacteriales</taxon>
        <taxon>Nocardiaceae</taxon>
        <taxon>Nocardia</taxon>
    </lineage>
</organism>
<gene>
    <name evidence="1" type="ORF">D5S18_18405</name>
</gene>
<dbReference type="InterPro" id="IPR050627">
    <property type="entry name" value="Nitroreductase/BluB"/>
</dbReference>
<dbReference type="GO" id="GO:0016491">
    <property type="term" value="F:oxidoreductase activity"/>
    <property type="evidence" value="ECO:0007669"/>
    <property type="project" value="InterPro"/>
</dbReference>
<protein>
    <submittedName>
        <fullName evidence="1">NAD(P)H nitroreductase</fullName>
    </submittedName>
</protein>
<dbReference type="EMBL" id="QZFU01000020">
    <property type="protein sequence ID" value="RJO74126.1"/>
    <property type="molecule type" value="Genomic_DNA"/>
</dbReference>
<proteinExistence type="predicted"/>
<evidence type="ECO:0000313" key="2">
    <source>
        <dbReference type="Proteomes" id="UP000266677"/>
    </source>
</evidence>
<keyword evidence="2" id="KW-1185">Reference proteome</keyword>
<accession>A0A3A4KHQ2</accession>
<reference evidence="1 2" key="1">
    <citation type="submission" date="2018-09" db="EMBL/GenBank/DDBJ databases">
        <title>YIM PH21274 draft genome.</title>
        <authorList>
            <person name="Miao C."/>
        </authorList>
    </citation>
    <scope>NUCLEOTIDE SEQUENCE [LARGE SCALE GENOMIC DNA]</scope>
    <source>
        <strain evidence="1 2">YIM PH 21724</strain>
    </source>
</reference>
<dbReference type="PANTHER" id="PTHR23026">
    <property type="entry name" value="NADPH NITROREDUCTASE"/>
    <property type="match status" value="1"/>
</dbReference>
<evidence type="ECO:0000313" key="1">
    <source>
        <dbReference type="EMBL" id="RJO74126.1"/>
    </source>
</evidence>